<organism evidence="1 2">
    <name type="scientific">Pantoea cypripedii</name>
    <name type="common">Pectobacterium cypripedii</name>
    <name type="synonym">Erwinia cypripedii</name>
    <dbReference type="NCBI Taxonomy" id="55209"/>
    <lineage>
        <taxon>Bacteria</taxon>
        <taxon>Pseudomonadati</taxon>
        <taxon>Pseudomonadota</taxon>
        <taxon>Gammaproteobacteria</taxon>
        <taxon>Enterobacterales</taxon>
        <taxon>Erwiniaceae</taxon>
        <taxon>Pantoea</taxon>
    </lineage>
</organism>
<sequence length="2405" mass="262279">MSVHDTLNTVRAADVSLQNTVKPTSANSEPDVLKKSAAQIMTLHKAVTLAATHSPDWTRHEYICTSLVDAIKSEPALGELLTQRSGVPLLKSGEPVPLDSLHLTEAEKDALRMAIDSIELEVRTDDIKAPSGENSSDAVAAQKYVAFTEELEQFIRQSGAEIMEKVLHSWAGQIDMLQEFRSLGTNKEHVTVDFGHIDRLSTQMAGLEKSTHAGVGTAAKALKGFIDVLSPNLAGATVPLENGEQKMNTREALLGVSGLAAALQSAEAALTEKATWSGSEKAEQTHQAAGVYSALNAASMALKQASDGMNGTIKTLGQMSHFDWLMDFRPILDKHHKPLKAACKDIQATLMQAKGELTRSAALQSSMLEKTEKALAVTGSVPVPSEASGRLAEAQYAIRSAADALTEICYDVRMANIHVKEKTDRIRLNEAAASVYEMSAVLTDMEAELPGAAEFLHNGGNPNLAEFTADKLQKLIERAEKAVESLSKKSSTLKTGSVHDTDTSMDFKDIAASTTYHKAKLEKAIRRFKDVKHGLRPEINPGELMVKKTIQLSQYLDQKASAIGSAVKTFSSTTASYAGARILSTGQKSRSYPEQKIVRDNLIKLEVRRMMDSVELCNRKMAELTLAVKSKKAFGTKRFKDALAKTKRNLGATKAAQKVDKKTQQLAGLEHKFPETLKVLESCAAQADKALAGLREIEKQYPHPLNLAKTASLSKRINDTVSWVEKSTSSLKQAMGKLNLPVALPEGNGADVVLVRHQLESIQVAMTDGLTMAKTLGAGVADGLNKAQQGLASAQTCLEKAVPDIGGALSALEQLEAGLNAAKGSTGEKIIHSPITVALEKLTEVEDITAVWRTKKVSQQHAMPDSDGFDDFVNVTQRIAGEATTQVKDYQYAFTHVTQNYVNPMSTDARIMKHIAEFLNEQRDEIAEEDRELYDQTINMVIDTMKDEFKKPSDPEGDFFAAGLKEEYRRARGGEQVKAKTAEEVLQEYRSLPEYVIKGGVKGLQGQALYALLTGSVDGVLNTTLPVVGGLRIALKLGMLSFTLVKANSKLNETTMPGKPLREGIKGDLMQQEISKTLLSTLMTSVIPVGKTAIRAALTGAHIYTEGLSDVLKEAADKLPSDLMFITPVAGGVHGINAKVNALNLKAENIKAKIRQCAPEKRAELIKTYDITRPEVQKAFADIAQELKEEDKTVLKRFKRNTPMVRTQTSQDIPISDGRRSDDIRGEEVAADFEHFEALDDAEIAGEGAELTVTEINVTDEDIEESVEEALESTFNPPEDKKGVITDPQKWIDEYNHNTLTSKGIPPNSGESFDWDDRIQVYKTEDAEFSRMNGHYVPPDELLGTITFREYSMGVHLRKGWGDKRNFKLVPEYNTASARKILKALEKTNLQNDYIAAISDYYGKPEIKDMANKVNAAKLKMAVSEHSKYSISPVGYNLKEIQAKIERGEVKTFKLDGYNAANVACIKTDNNGGHIFVSLNDGKVYEVKFDSEHNSIKFKNKDEALSFHAQLRSGLSVYNMKVSGAVRVKDDGTVDNLARMSDAPTHKVSAFVEWITGSQRRIDLVDSGGSFQDRLYNHTITNLKQDIDFAIKSPEEANADEWIDLIGKVGTIIGVYALPFAGTGVGAGVSLGAKVLSVLARPGFSFALTLGSGVLPKFGQAEFADRPGEAQTQMIDGWMSLLAEFGGYELGKVSVDTLGKLAKKFAVTTEQLSDKTRKRVTDWINARKSNYLKRIGSDDISVSSKQTTSSVISADSNRSFGSGPKYDHFKFIDDVEVVNKVPDSHFKKIAGNFTQELGKFEKRFGSLSRAGLQNEMKYRTMVKLLEDKGYQVKVGFVSVTNEAGVTSKNIVLKASRPGYEDGYVYFKNNVQDEAIEGTGVAFNEEHGAKVFNKEKFEDNYITEMGLGEDYVKIRWVDNFVDPGSSVPASDLINKPDWLKKKSLESLESKMTTCSNSQSKIETESADGTIAEAVKGVAANDSSVYFFGTTVGNQLKSEDNDSFSFKNLKSQVDATDPAVRFSDAPEGTILIGTSTHLVGPSEQNDAENVRVYSVAKGRTNTSMLPYNANTNVATASGDALKSKEVSYDAANERIKTGQRQANDHLLHKHGKRIQVTLGGTVNVSGLNAPVILVLDKSKIPGYRPGRPISGDIPKNAIIGVIAEADKVEEVESYFEQITGRKIPVSAIEVENTPGVYVTGTGENWRSIAEKNAHKYPGRTHDEIAKILQLANPDITTASPLLTDSPPVKTKIITPAVESHVKPVAFVRTVAGDTWDSVVETNSSRYPNKTKAEVLTLIQAANPNVFATTESSTAPLPLRTLLAMPEIENEASVSNGFHIIPDGGEDWEQIGQSELVYFPGSDVDTVIEHIRQANPDIADLYAYRTDTLPGGLKLNVPAGLAQGPRSS</sequence>
<dbReference type="EMBL" id="CP024770">
    <property type="protein sequence ID" value="QGY32161.1"/>
    <property type="molecule type" value="Genomic_DNA"/>
</dbReference>
<geneLocation type="plasmid" evidence="2">
    <name>pne1b</name>
</geneLocation>
<keyword evidence="1" id="KW-0614">Plasmid</keyword>
<proteinExistence type="predicted"/>
<evidence type="ECO:0000313" key="1">
    <source>
        <dbReference type="EMBL" id="QGY32161.1"/>
    </source>
</evidence>
<gene>
    <name evidence="1" type="ORF">CUN67_24520</name>
</gene>
<name>A0A6B9G3H9_PANCY</name>
<protein>
    <recommendedName>
        <fullName evidence="3">Tox-PLDMTX domain-containing protein</fullName>
    </recommendedName>
</protein>
<accession>A0A6B9G3H9</accession>
<dbReference type="RefSeq" id="WP_208718057.1">
    <property type="nucleotide sequence ID" value="NZ_CP024770.1"/>
</dbReference>
<evidence type="ECO:0000313" key="2">
    <source>
        <dbReference type="Proteomes" id="UP000502005"/>
    </source>
</evidence>
<dbReference type="Proteomes" id="UP000502005">
    <property type="component" value="Plasmid pNE1B"/>
</dbReference>
<evidence type="ECO:0008006" key="3">
    <source>
        <dbReference type="Google" id="ProtNLM"/>
    </source>
</evidence>
<reference evidence="1 2" key="1">
    <citation type="submission" date="2017-11" db="EMBL/GenBank/DDBJ databases">
        <title>Genome sequence of Pantoea cypripedii NE1.</title>
        <authorList>
            <person name="Nascimento F.X."/>
        </authorList>
    </citation>
    <scope>NUCLEOTIDE SEQUENCE [LARGE SCALE GENOMIC DNA]</scope>
    <source>
        <strain evidence="1 2">NE1</strain>
        <plasmid evidence="2">pne1b</plasmid>
    </source>
</reference>